<protein>
    <submittedName>
        <fullName evidence="3">MerR family transcriptional regulator</fullName>
    </submittedName>
</protein>
<reference evidence="3 4" key="1">
    <citation type="submission" date="2019-01" db="EMBL/GenBank/DDBJ databases">
        <title>Vagococcus silagei sp. nov. isolated from brewer's grain.</title>
        <authorList>
            <person name="Guu J.-R."/>
        </authorList>
    </citation>
    <scope>NUCLEOTIDE SEQUENCE [LARGE SCALE GENOMIC DNA]</scope>
    <source>
        <strain evidence="3 4">2B-2</strain>
    </source>
</reference>
<evidence type="ECO:0000313" key="3">
    <source>
        <dbReference type="EMBL" id="THB61071.1"/>
    </source>
</evidence>
<dbReference type="OrthoDB" id="9773308at2"/>
<dbReference type="InterPro" id="IPR000551">
    <property type="entry name" value="MerR-type_HTH_dom"/>
</dbReference>
<dbReference type="Proteomes" id="UP000310506">
    <property type="component" value="Unassembled WGS sequence"/>
</dbReference>
<name>A0A4S3B1Z3_9ENTE</name>
<gene>
    <name evidence="3" type="ORF">ESZ54_06985</name>
</gene>
<dbReference type="PROSITE" id="PS50937">
    <property type="entry name" value="HTH_MERR_2"/>
    <property type="match status" value="1"/>
</dbReference>
<sequence>MSIVTIESRRVSMENLIKIGVFAKLNKTSVQTLRYYESIGLLTPAYVDPETNYRYYNIMQSSMVDTIHFLKNFDFSLEDITRLLSNQDRPEILVQLVEEQKRQLIEEKEELEKKLQLIHSFQAANEIYHHHVNEEHFELIDFPTRYIFPFQVENNIYEMNEQEYEQSLRTFKQLVVEQNLPLSQFNRVGSLLERRNFEKNIVDSRQMFIFVDGPNTKLANVKKIMKGRYAILYCRSIEEEVVKMGQLNAELKNRGLRIAGDYLCEVIYELPQINQAYRNMFIRMQVPVY</sequence>
<keyword evidence="1" id="KW-0238">DNA-binding</keyword>
<proteinExistence type="predicted"/>
<dbReference type="SUPFAM" id="SSF46955">
    <property type="entry name" value="Putative DNA-binding domain"/>
    <property type="match status" value="1"/>
</dbReference>
<dbReference type="Gene3D" id="1.10.1660.10">
    <property type="match status" value="1"/>
</dbReference>
<dbReference type="GO" id="GO:0003700">
    <property type="term" value="F:DNA-binding transcription factor activity"/>
    <property type="evidence" value="ECO:0007669"/>
    <property type="project" value="InterPro"/>
</dbReference>
<dbReference type="SMART" id="SM00422">
    <property type="entry name" value="HTH_MERR"/>
    <property type="match status" value="1"/>
</dbReference>
<keyword evidence="4" id="KW-1185">Reference proteome</keyword>
<evidence type="ECO:0000256" key="1">
    <source>
        <dbReference type="ARBA" id="ARBA00023125"/>
    </source>
</evidence>
<dbReference type="PANTHER" id="PTHR30204">
    <property type="entry name" value="REDOX-CYCLING DRUG-SENSING TRANSCRIPTIONAL ACTIVATOR SOXR"/>
    <property type="match status" value="1"/>
</dbReference>
<evidence type="ECO:0000259" key="2">
    <source>
        <dbReference type="PROSITE" id="PS50937"/>
    </source>
</evidence>
<evidence type="ECO:0000313" key="4">
    <source>
        <dbReference type="Proteomes" id="UP000310506"/>
    </source>
</evidence>
<dbReference type="PANTHER" id="PTHR30204:SF97">
    <property type="entry name" value="MERR FAMILY REGULATORY PROTEIN"/>
    <property type="match status" value="1"/>
</dbReference>
<dbReference type="AlphaFoldDB" id="A0A4S3B1Z3"/>
<dbReference type="Pfam" id="PF00376">
    <property type="entry name" value="MerR"/>
    <property type="match status" value="1"/>
</dbReference>
<accession>A0A4S3B1Z3</accession>
<dbReference type="InterPro" id="IPR009061">
    <property type="entry name" value="DNA-bd_dom_put_sf"/>
</dbReference>
<dbReference type="GO" id="GO:0003677">
    <property type="term" value="F:DNA binding"/>
    <property type="evidence" value="ECO:0007669"/>
    <property type="project" value="UniProtKB-KW"/>
</dbReference>
<organism evidence="3 4">
    <name type="scientific">Vagococcus silagei</name>
    <dbReference type="NCBI Taxonomy" id="2508885"/>
    <lineage>
        <taxon>Bacteria</taxon>
        <taxon>Bacillati</taxon>
        <taxon>Bacillota</taxon>
        <taxon>Bacilli</taxon>
        <taxon>Lactobacillales</taxon>
        <taxon>Enterococcaceae</taxon>
        <taxon>Vagococcus</taxon>
    </lineage>
</organism>
<comment type="caution">
    <text evidence="3">The sequence shown here is derived from an EMBL/GenBank/DDBJ whole genome shotgun (WGS) entry which is preliminary data.</text>
</comment>
<dbReference type="EMBL" id="SDGV01000016">
    <property type="protein sequence ID" value="THB61071.1"/>
    <property type="molecule type" value="Genomic_DNA"/>
</dbReference>
<feature type="domain" description="HTH merR-type" evidence="2">
    <location>
        <begin position="16"/>
        <end position="86"/>
    </location>
</feature>
<dbReference type="InterPro" id="IPR047057">
    <property type="entry name" value="MerR_fam"/>
</dbReference>